<dbReference type="Proteomes" id="UP000199501">
    <property type="component" value="Unassembled WGS sequence"/>
</dbReference>
<dbReference type="InterPro" id="IPR036736">
    <property type="entry name" value="ACP-like_sf"/>
</dbReference>
<dbReference type="AlphaFoldDB" id="A0A1G6IPP0"/>
<proteinExistence type="predicted"/>
<dbReference type="OrthoDB" id="5383272at2"/>
<organism evidence="2 3">
    <name type="scientific">Actinokineospora iranica</name>
    <dbReference type="NCBI Taxonomy" id="1271860"/>
    <lineage>
        <taxon>Bacteria</taxon>
        <taxon>Bacillati</taxon>
        <taxon>Actinomycetota</taxon>
        <taxon>Actinomycetes</taxon>
        <taxon>Pseudonocardiales</taxon>
        <taxon>Pseudonocardiaceae</taxon>
        <taxon>Actinokineospora</taxon>
    </lineage>
</organism>
<dbReference type="InterPro" id="IPR009081">
    <property type="entry name" value="PP-bd_ACP"/>
</dbReference>
<evidence type="ECO:0000259" key="1">
    <source>
        <dbReference type="PROSITE" id="PS50075"/>
    </source>
</evidence>
<accession>A0A1G6IPP0</accession>
<keyword evidence="3" id="KW-1185">Reference proteome</keyword>
<name>A0A1G6IPP0_9PSEU</name>
<dbReference type="STRING" id="1271860.SAMN05216174_10120"/>
<sequence length="78" mass="8762">MESKLASLRKWLDGLHDEPLEIQDDTDLIQSGVVTSLQFVQMVIEIERLHGRKLDPGVITVESMRTLKAIDAAVFQDA</sequence>
<evidence type="ECO:0000313" key="2">
    <source>
        <dbReference type="EMBL" id="SDC07726.1"/>
    </source>
</evidence>
<dbReference type="RefSeq" id="WP_091446770.1">
    <property type="nucleotide sequence ID" value="NZ_FMZZ01000001.1"/>
</dbReference>
<gene>
    <name evidence="2" type="ORF">SAMN05216174_10120</name>
</gene>
<dbReference type="EMBL" id="FMZZ01000001">
    <property type="protein sequence ID" value="SDC07726.1"/>
    <property type="molecule type" value="Genomic_DNA"/>
</dbReference>
<dbReference type="Pfam" id="PF00550">
    <property type="entry name" value="PP-binding"/>
    <property type="match status" value="1"/>
</dbReference>
<evidence type="ECO:0000313" key="3">
    <source>
        <dbReference type="Proteomes" id="UP000199501"/>
    </source>
</evidence>
<dbReference type="SUPFAM" id="SSF47336">
    <property type="entry name" value="ACP-like"/>
    <property type="match status" value="1"/>
</dbReference>
<dbReference type="PROSITE" id="PS50075">
    <property type="entry name" value="CARRIER"/>
    <property type="match status" value="1"/>
</dbReference>
<dbReference type="Gene3D" id="1.10.1200.10">
    <property type="entry name" value="ACP-like"/>
    <property type="match status" value="1"/>
</dbReference>
<reference evidence="3" key="1">
    <citation type="submission" date="2016-10" db="EMBL/GenBank/DDBJ databases">
        <authorList>
            <person name="Varghese N."/>
            <person name="Submissions S."/>
        </authorList>
    </citation>
    <scope>NUCLEOTIDE SEQUENCE [LARGE SCALE GENOMIC DNA]</scope>
    <source>
        <strain evidence="3">IBRC-M 10403</strain>
    </source>
</reference>
<protein>
    <submittedName>
        <fullName evidence="2">Phosphopantetheine attachment site</fullName>
    </submittedName>
</protein>
<feature type="domain" description="Carrier" evidence="1">
    <location>
        <begin position="1"/>
        <end position="78"/>
    </location>
</feature>